<keyword evidence="1" id="KW-0732">Signal</keyword>
<evidence type="ECO:0000313" key="2">
    <source>
        <dbReference type="EMBL" id="PAD74700.1"/>
    </source>
</evidence>
<organism evidence="2 3">
    <name type="scientific">Paenibacillus campinasensis</name>
    <dbReference type="NCBI Taxonomy" id="66347"/>
    <lineage>
        <taxon>Bacteria</taxon>
        <taxon>Bacillati</taxon>
        <taxon>Bacillota</taxon>
        <taxon>Bacilli</taxon>
        <taxon>Bacillales</taxon>
        <taxon>Paenibacillaceae</taxon>
        <taxon>Paenibacillus</taxon>
    </lineage>
</organism>
<dbReference type="OrthoDB" id="2680709at2"/>
<sequence length="266" mass="29178">MKFKKSGILLLAVTTLFASIILPSSVSAEDSVSRNDVNFQGVHVLKTEINEGKIANQKTGSTDASFFAENDKATPFADDIGCYSQPDTPQLTGDIGLACSRFGAPVQLSTNKITIVNGVALEYTIKDGQFAVFTRPDLYYYQEQATQSWFNAAVGKFTQTFTTGYGTYLTYKVAGKNPYMAKLMDKFRNQKPFPYGNWALGAGAWMLANEVPLWGDITAAPVPASGTKEVIVYLSKTGKDNTWHYRTRFTISPSGSVTYKTWTVGI</sequence>
<feature type="signal peptide" evidence="1">
    <location>
        <begin position="1"/>
        <end position="28"/>
    </location>
</feature>
<feature type="chain" id="PRO_5032505098" evidence="1">
    <location>
        <begin position="29"/>
        <end position="266"/>
    </location>
</feature>
<name>A0A268ENK0_9BACL</name>
<dbReference type="Proteomes" id="UP000215596">
    <property type="component" value="Unassembled WGS sequence"/>
</dbReference>
<dbReference type="RefSeq" id="WP_095266432.1">
    <property type="nucleotide sequence ID" value="NZ_NPBY01000051.1"/>
</dbReference>
<reference evidence="2 3" key="1">
    <citation type="submission" date="2017-07" db="EMBL/GenBank/DDBJ databases">
        <title>Isolation and whole genome analysis of endospore-forming bacteria from heroin.</title>
        <authorList>
            <person name="Kalinowski J."/>
            <person name="Ahrens B."/>
            <person name="Al-Dilaimi A."/>
            <person name="Winkler A."/>
            <person name="Wibberg D."/>
            <person name="Schleenbecker U."/>
            <person name="Ruckert C."/>
            <person name="Wolfel R."/>
            <person name="Grass G."/>
        </authorList>
    </citation>
    <scope>NUCLEOTIDE SEQUENCE [LARGE SCALE GENOMIC DNA]</scope>
    <source>
        <strain evidence="2 3">7537-G1</strain>
    </source>
</reference>
<accession>A0A268ENK0</accession>
<dbReference type="EMBL" id="NPBY01000051">
    <property type="protein sequence ID" value="PAD74700.1"/>
    <property type="molecule type" value="Genomic_DNA"/>
</dbReference>
<gene>
    <name evidence="2" type="ORF">CHH67_17150</name>
</gene>
<proteinExistence type="predicted"/>
<evidence type="ECO:0000256" key="1">
    <source>
        <dbReference type="SAM" id="SignalP"/>
    </source>
</evidence>
<evidence type="ECO:0000313" key="3">
    <source>
        <dbReference type="Proteomes" id="UP000215596"/>
    </source>
</evidence>
<dbReference type="AlphaFoldDB" id="A0A268ENK0"/>
<comment type="caution">
    <text evidence="2">The sequence shown here is derived from an EMBL/GenBank/DDBJ whole genome shotgun (WGS) entry which is preliminary data.</text>
</comment>
<protein>
    <submittedName>
        <fullName evidence="2">Uncharacterized protein</fullName>
    </submittedName>
</protein>